<evidence type="ECO:0000313" key="2">
    <source>
        <dbReference type="Proteomes" id="UP001296873"/>
    </source>
</evidence>
<sequence length="170" mass="17820">MATSTGPASISPSYDQAYISDVAERGGMPLIVRGDPFPGNNGPFARQVATALTDSHFGPEFTVFADPAEAPDGSAKTVLVVNATQRVNSGTVCHSDASDSSAGSAVGPAGKIDFTIAFCSGNRRLSSLRGQLAEVSGPEDPRIGELFQQVAIQLYPPHNPDRNDRDLMID</sequence>
<comment type="caution">
    <text evidence="1">The sequence shown here is derived from an EMBL/GenBank/DDBJ whole genome shotgun (WGS) entry which is preliminary data.</text>
</comment>
<accession>A0ABS1DMP5</accession>
<organism evidence="1 2">
    <name type="scientific">Rhodovibrio sodomensis</name>
    <dbReference type="NCBI Taxonomy" id="1088"/>
    <lineage>
        <taxon>Bacteria</taxon>
        <taxon>Pseudomonadati</taxon>
        <taxon>Pseudomonadota</taxon>
        <taxon>Alphaproteobacteria</taxon>
        <taxon>Rhodospirillales</taxon>
        <taxon>Rhodovibrionaceae</taxon>
        <taxon>Rhodovibrio</taxon>
    </lineage>
</organism>
<keyword evidence="2" id="KW-1185">Reference proteome</keyword>
<reference evidence="1 2" key="1">
    <citation type="journal article" date="2020" name="Microorganisms">
        <title>Osmotic Adaptation and Compatible Solute Biosynthesis of Phototrophic Bacteria as Revealed from Genome Analyses.</title>
        <authorList>
            <person name="Imhoff J.F."/>
            <person name="Rahn T."/>
            <person name="Kunzel S."/>
            <person name="Keller A."/>
            <person name="Neulinger S.C."/>
        </authorList>
    </citation>
    <scope>NUCLEOTIDE SEQUENCE [LARGE SCALE GENOMIC DNA]</scope>
    <source>
        <strain evidence="1 2">DSM 9895</strain>
    </source>
</reference>
<dbReference type="Proteomes" id="UP001296873">
    <property type="component" value="Unassembled WGS sequence"/>
</dbReference>
<gene>
    <name evidence="1" type="ORF">CKO28_24650</name>
</gene>
<name>A0ABS1DMP5_9PROT</name>
<evidence type="ECO:0000313" key="1">
    <source>
        <dbReference type="EMBL" id="MBK1671197.1"/>
    </source>
</evidence>
<dbReference type="EMBL" id="NRRL01000155">
    <property type="protein sequence ID" value="MBK1671197.1"/>
    <property type="molecule type" value="Genomic_DNA"/>
</dbReference>
<protein>
    <submittedName>
        <fullName evidence="1">Uncharacterized protein</fullName>
    </submittedName>
</protein>
<dbReference type="RefSeq" id="WP_200343793.1">
    <property type="nucleotide sequence ID" value="NZ_NRRL01000155.1"/>
</dbReference>
<proteinExistence type="predicted"/>